<dbReference type="GO" id="GO:0005546">
    <property type="term" value="F:phosphatidylinositol-4,5-bisphosphate binding"/>
    <property type="evidence" value="ECO:0007669"/>
    <property type="project" value="TreeGrafter"/>
</dbReference>
<feature type="domain" description="Gelsolin-like" evidence="3">
    <location>
        <begin position="161"/>
        <end position="214"/>
    </location>
</feature>
<feature type="domain" description="Gelsolin-like" evidence="3">
    <location>
        <begin position="266"/>
        <end position="333"/>
    </location>
</feature>
<dbReference type="InterPro" id="IPR007122">
    <property type="entry name" value="Villin/Gelsolin"/>
</dbReference>
<dbReference type="CTD" id="108696312"/>
<name>A0A8J1L633_XENLA</name>
<dbReference type="Pfam" id="PF00626">
    <property type="entry name" value="Gelsolin"/>
    <property type="match status" value="2"/>
</dbReference>
<dbReference type="RefSeq" id="XP_041425012.1">
    <property type="nucleotide sequence ID" value="XM_041569078.1"/>
</dbReference>
<evidence type="ECO:0000313" key="5">
    <source>
        <dbReference type="RefSeq" id="XP_041425012.1"/>
    </source>
</evidence>
<dbReference type="GO" id="GO:0051014">
    <property type="term" value="P:actin filament severing"/>
    <property type="evidence" value="ECO:0007669"/>
    <property type="project" value="TreeGrafter"/>
</dbReference>
<evidence type="ECO:0000259" key="3">
    <source>
        <dbReference type="Pfam" id="PF00626"/>
    </source>
</evidence>
<dbReference type="PANTHER" id="PTHR11977">
    <property type="entry name" value="VILLIN"/>
    <property type="match status" value="1"/>
</dbReference>
<reference evidence="5" key="1">
    <citation type="submission" date="2025-08" db="UniProtKB">
        <authorList>
            <consortium name="RefSeq"/>
        </authorList>
    </citation>
    <scope>IDENTIFICATION</scope>
    <source>
        <strain evidence="5">J_2021</strain>
        <tissue evidence="5">Erythrocytes</tissue>
    </source>
</reference>
<evidence type="ECO:0000313" key="4">
    <source>
        <dbReference type="Proteomes" id="UP000186698"/>
    </source>
</evidence>
<dbReference type="Gene3D" id="3.40.20.10">
    <property type="entry name" value="Severin"/>
    <property type="match status" value="2"/>
</dbReference>
<dbReference type="GO" id="GO:0030031">
    <property type="term" value="P:cell projection assembly"/>
    <property type="evidence" value="ECO:0007669"/>
    <property type="project" value="TreeGrafter"/>
</dbReference>
<protein>
    <submittedName>
        <fullName evidence="5">Macrophage-capping protein isoform X2</fullName>
    </submittedName>
</protein>
<dbReference type="SUPFAM" id="SSF55753">
    <property type="entry name" value="Actin depolymerizing proteins"/>
    <property type="match status" value="2"/>
</dbReference>
<sequence length="340" mass="37285">MGKKETMPASYSVKTRLGSSRRATDPNIEVTVERTTKGMVSCSIKGKKKKRKSCSRSGMESDSDSVELEAGVGVTAGSCGATTEASQEERVESDGCKMAADSEEPRSSVALEVAESALTNQEMATDNMEPECSMALEVAESALGDLEMAAASEEHGNRDALDTEQSIYIWSGSKSNMLERNRARDLAYQIRDSERSGAAKVEIIQEGEEPEEMIKILGKRPESLRDANVEDDKEADERHTKGATLYKVSNASGQMQVTCVGDGALLRKEQLISDDCFILDCVGKIYVWKGRKANKEEQESSLKTANEFLSLMSYSPTTQVQVVSEGNESPLFRQFFSNWM</sequence>
<feature type="region of interest" description="Disordered" evidence="2">
    <location>
        <begin position="220"/>
        <end position="241"/>
    </location>
</feature>
<organism evidence="4 5">
    <name type="scientific">Xenopus laevis</name>
    <name type="common">African clawed frog</name>
    <dbReference type="NCBI Taxonomy" id="8355"/>
    <lineage>
        <taxon>Eukaryota</taxon>
        <taxon>Metazoa</taxon>
        <taxon>Chordata</taxon>
        <taxon>Craniata</taxon>
        <taxon>Vertebrata</taxon>
        <taxon>Euteleostomi</taxon>
        <taxon>Amphibia</taxon>
        <taxon>Batrachia</taxon>
        <taxon>Anura</taxon>
        <taxon>Pipoidea</taxon>
        <taxon>Pipidae</taxon>
        <taxon>Xenopodinae</taxon>
        <taxon>Xenopus</taxon>
        <taxon>Xenopus</taxon>
    </lineage>
</organism>
<dbReference type="InterPro" id="IPR007123">
    <property type="entry name" value="Gelsolin-like_dom"/>
</dbReference>
<dbReference type="GO" id="GO:0007417">
    <property type="term" value="P:central nervous system development"/>
    <property type="evidence" value="ECO:0007669"/>
    <property type="project" value="TreeGrafter"/>
</dbReference>
<evidence type="ECO:0000256" key="1">
    <source>
        <dbReference type="ARBA" id="ARBA00023203"/>
    </source>
</evidence>
<dbReference type="GO" id="GO:0008154">
    <property type="term" value="P:actin polymerization or depolymerization"/>
    <property type="evidence" value="ECO:0007669"/>
    <property type="project" value="TreeGrafter"/>
</dbReference>
<dbReference type="SMART" id="SM00262">
    <property type="entry name" value="GEL"/>
    <property type="match status" value="2"/>
</dbReference>
<evidence type="ECO:0000256" key="2">
    <source>
        <dbReference type="SAM" id="MobiDB-lite"/>
    </source>
</evidence>
<dbReference type="GO" id="GO:0051016">
    <property type="term" value="P:barbed-end actin filament capping"/>
    <property type="evidence" value="ECO:0007669"/>
    <property type="project" value="TreeGrafter"/>
</dbReference>
<dbReference type="GO" id="GO:0005737">
    <property type="term" value="C:cytoplasm"/>
    <property type="evidence" value="ECO:0007669"/>
    <property type="project" value="TreeGrafter"/>
</dbReference>
<feature type="region of interest" description="Disordered" evidence="2">
    <location>
        <begin position="41"/>
        <end position="108"/>
    </location>
</feature>
<keyword evidence="1" id="KW-0009">Actin-binding</keyword>
<dbReference type="GO" id="GO:0051015">
    <property type="term" value="F:actin filament binding"/>
    <property type="evidence" value="ECO:0007669"/>
    <property type="project" value="InterPro"/>
</dbReference>
<feature type="region of interest" description="Disordered" evidence="2">
    <location>
        <begin position="1"/>
        <end position="26"/>
    </location>
</feature>
<dbReference type="AlphaFoldDB" id="A0A8J1L633"/>
<gene>
    <name evidence="5" type="primary">capg.L</name>
</gene>
<dbReference type="InterPro" id="IPR029006">
    <property type="entry name" value="ADF-H/Gelsolin-like_dom_sf"/>
</dbReference>
<dbReference type="Proteomes" id="UP000186698">
    <property type="component" value="Chromosome 7L"/>
</dbReference>
<proteinExistence type="predicted"/>
<dbReference type="GeneID" id="108696312"/>
<keyword evidence="4" id="KW-1185">Reference proteome</keyword>
<feature type="compositionally biased region" description="Basic and acidic residues" evidence="2">
    <location>
        <begin position="220"/>
        <end position="240"/>
    </location>
</feature>
<dbReference type="PANTHER" id="PTHR11977:SF127">
    <property type="entry name" value="MACROPHAGE-CAPPING PROTEIN"/>
    <property type="match status" value="1"/>
</dbReference>
<accession>A0A8J1L633</accession>
<dbReference type="CDD" id="cd11292">
    <property type="entry name" value="gelsolin_S3_like"/>
    <property type="match status" value="1"/>
</dbReference>
<feature type="compositionally biased region" description="Basic residues" evidence="2">
    <location>
        <begin position="45"/>
        <end position="54"/>
    </location>
</feature>
<dbReference type="GO" id="GO:0015629">
    <property type="term" value="C:actin cytoskeleton"/>
    <property type="evidence" value="ECO:0007669"/>
    <property type="project" value="TreeGrafter"/>
</dbReference>